<evidence type="ECO:0000313" key="5">
    <source>
        <dbReference type="Proteomes" id="UP000318509"/>
    </source>
</evidence>
<evidence type="ECO:0000259" key="1">
    <source>
        <dbReference type="SMART" id="SM00387"/>
    </source>
</evidence>
<name>A0A537J595_9BACT</name>
<dbReference type="EMBL" id="VBAN01000397">
    <property type="protein sequence ID" value="TMI78663.1"/>
    <property type="molecule type" value="Genomic_DNA"/>
</dbReference>
<dbReference type="Proteomes" id="UP000318509">
    <property type="component" value="Unassembled WGS sequence"/>
</dbReference>
<dbReference type="SUPFAM" id="SSF55874">
    <property type="entry name" value="ATPase domain of HSP90 chaperone/DNA topoisomerase II/histidine kinase"/>
    <property type="match status" value="1"/>
</dbReference>
<organism evidence="2 4">
    <name type="scientific">Candidatus Segetimicrobium genomatis</name>
    <dbReference type="NCBI Taxonomy" id="2569760"/>
    <lineage>
        <taxon>Bacteria</taxon>
        <taxon>Bacillati</taxon>
        <taxon>Candidatus Sysuimicrobiota</taxon>
        <taxon>Candidatus Sysuimicrobiia</taxon>
        <taxon>Candidatus Sysuimicrobiales</taxon>
        <taxon>Candidatus Segetimicrobiaceae</taxon>
        <taxon>Candidatus Segetimicrobium</taxon>
    </lineage>
</organism>
<protein>
    <submittedName>
        <fullName evidence="2">Anti-sigma regulatory factor</fullName>
    </submittedName>
</protein>
<gene>
    <name evidence="3" type="ORF">E6H00_08230</name>
    <name evidence="2" type="ORF">E6H03_11695</name>
</gene>
<proteinExistence type="predicted"/>
<dbReference type="SMART" id="SM00387">
    <property type="entry name" value="HATPase_c"/>
    <property type="match status" value="1"/>
</dbReference>
<dbReference type="EMBL" id="VBAK01000116">
    <property type="protein sequence ID" value="TMI90002.1"/>
    <property type="molecule type" value="Genomic_DNA"/>
</dbReference>
<dbReference type="Gene3D" id="3.30.565.10">
    <property type="entry name" value="Histidine kinase-like ATPase, C-terminal domain"/>
    <property type="match status" value="1"/>
</dbReference>
<dbReference type="Proteomes" id="UP000318093">
    <property type="component" value="Unassembled WGS sequence"/>
</dbReference>
<feature type="domain" description="Histidine kinase/HSP90-like ATPase" evidence="1">
    <location>
        <begin position="46"/>
        <end position="145"/>
    </location>
</feature>
<dbReference type="Pfam" id="PF02518">
    <property type="entry name" value="HATPase_c"/>
    <property type="match status" value="1"/>
</dbReference>
<evidence type="ECO:0000313" key="4">
    <source>
        <dbReference type="Proteomes" id="UP000318093"/>
    </source>
</evidence>
<accession>A0A537J595</accession>
<dbReference type="InterPro" id="IPR036890">
    <property type="entry name" value="HATPase_C_sf"/>
</dbReference>
<comment type="caution">
    <text evidence="2">The sequence shown here is derived from an EMBL/GenBank/DDBJ whole genome shotgun (WGS) entry which is preliminary data.</text>
</comment>
<evidence type="ECO:0000313" key="2">
    <source>
        <dbReference type="EMBL" id="TMI78663.1"/>
    </source>
</evidence>
<dbReference type="InterPro" id="IPR003594">
    <property type="entry name" value="HATPase_dom"/>
</dbReference>
<sequence length="145" mass="15405">MAVGHVTRALRPTDQEITVPIASDLDIVTARQWGRTLASQRGYSPTEATLIATAISELARNIVLYAKRGEIVLASANDGPKQGIVVVARDEGPGIADVSRAIADGYSTSGGLGLGLSGVRRLMDEFEISSELGKGTTVTIKRWKR</sequence>
<reference evidence="4 5" key="1">
    <citation type="journal article" date="2019" name="Nat. Microbiol.">
        <title>Mediterranean grassland soil C-N compound turnover is dependent on rainfall and depth, and is mediated by genomically divergent microorganisms.</title>
        <authorList>
            <person name="Diamond S."/>
            <person name="Andeer P.F."/>
            <person name="Li Z."/>
            <person name="Crits-Christoph A."/>
            <person name="Burstein D."/>
            <person name="Anantharaman K."/>
            <person name="Lane K.R."/>
            <person name="Thomas B.C."/>
            <person name="Pan C."/>
            <person name="Northen T.R."/>
            <person name="Banfield J.F."/>
        </authorList>
    </citation>
    <scope>NUCLEOTIDE SEQUENCE [LARGE SCALE GENOMIC DNA]</scope>
    <source>
        <strain evidence="3">NP_3</strain>
        <strain evidence="2">NP_6</strain>
    </source>
</reference>
<dbReference type="AlphaFoldDB" id="A0A537J595"/>
<evidence type="ECO:0000313" key="3">
    <source>
        <dbReference type="EMBL" id="TMI90002.1"/>
    </source>
</evidence>